<evidence type="ECO:0000313" key="1">
    <source>
        <dbReference type="EMBL" id="AAZ46397.1"/>
    </source>
</evidence>
<proteinExistence type="predicted"/>
<name>Q47FI4_DECAR</name>
<dbReference type="AlphaFoldDB" id="Q47FI4"/>
<sequence length="100" mass="11573">MLLSCRVDFRVRPDDGFPNARSWGSISGRSQQSDQSLMALDINAVYSIELCSGETKEWKYLGPDSRRLVWWMDLETKQEFCESSLMFAWNVKGKVPSQKF</sequence>
<gene>
    <name evidence="1" type="ordered locus">Daro_1649</name>
</gene>
<accession>Q47FI4</accession>
<dbReference type="KEGG" id="dar:Daro_1649"/>
<dbReference type="HOGENOM" id="CLU_2301175_0_0_4"/>
<protein>
    <submittedName>
        <fullName evidence="1">Uncharacterized protein</fullName>
    </submittedName>
</protein>
<reference evidence="1" key="1">
    <citation type="submission" date="2005-08" db="EMBL/GenBank/DDBJ databases">
        <title>Complete sequence of Dechloromonas aromatica RCB.</title>
        <authorList>
            <person name="Salinero K.K."/>
            <person name="Copeland A."/>
            <person name="Lucas S."/>
            <person name="Lapidus A."/>
            <person name="Barry K."/>
            <person name="Detter J.C."/>
            <person name="Glavina T."/>
            <person name="Hammon N."/>
            <person name="Israni S."/>
            <person name="Pitluck S."/>
            <person name="Di Bartolo G."/>
            <person name="Trong S."/>
            <person name="Schmutz J."/>
            <person name="Larimer F."/>
            <person name="Land M."/>
            <person name="Ivanova N."/>
            <person name="Richardson P."/>
        </authorList>
    </citation>
    <scope>NUCLEOTIDE SEQUENCE</scope>
    <source>
        <strain evidence="1">RCB</strain>
    </source>
</reference>
<dbReference type="STRING" id="159087.Daro_1649"/>
<dbReference type="EMBL" id="CP000089">
    <property type="protein sequence ID" value="AAZ46397.1"/>
    <property type="molecule type" value="Genomic_DNA"/>
</dbReference>
<organism evidence="1">
    <name type="scientific">Dechloromonas aromatica (strain RCB)</name>
    <dbReference type="NCBI Taxonomy" id="159087"/>
    <lineage>
        <taxon>Bacteria</taxon>
        <taxon>Pseudomonadati</taxon>
        <taxon>Pseudomonadota</taxon>
        <taxon>Betaproteobacteria</taxon>
        <taxon>Rhodocyclales</taxon>
        <taxon>Azonexaceae</taxon>
        <taxon>Dechloromonas</taxon>
    </lineage>
</organism>